<name>A0AA43QZ21_MYCAR</name>
<reference evidence="1" key="1">
    <citation type="submission" date="2022-11" db="EMBL/GenBank/DDBJ databases">
        <title>Draft genome of Mycoplasma arginini isolated from fly.</title>
        <authorList>
            <person name="Severgnini M."/>
            <person name="Gioia G."/>
            <person name="Cremonesi P."/>
            <person name="Moroni P."/>
            <person name="Addis M.F."/>
            <person name="Castiglioni B."/>
        </authorList>
    </citation>
    <scope>NUCLEOTIDE SEQUENCE</scope>
    <source>
        <strain evidence="1">QMP CG1-1632</strain>
    </source>
</reference>
<protein>
    <submittedName>
        <fullName evidence="1">Uncharacterized protein</fullName>
    </submittedName>
</protein>
<dbReference type="EMBL" id="JAPFAR010000147">
    <property type="protein sequence ID" value="MDI3349841.1"/>
    <property type="molecule type" value="Genomic_DNA"/>
</dbReference>
<gene>
    <name evidence="1" type="ORF">DCBHLPFO_00654</name>
</gene>
<sequence>MMVPFFGEQESFKRTEPSNFLNSVKTEYNYPNNKHTFDFSLITPEEQTALWKIIDHVRGMRIEWTAMTPYDLTRGDEVTTSWKYEYIIFELIRIYKTFDWKKNVMIYYGY</sequence>
<comment type="caution">
    <text evidence="1">The sequence shown here is derived from an EMBL/GenBank/DDBJ whole genome shotgun (WGS) entry which is preliminary data.</text>
</comment>
<proteinExistence type="predicted"/>
<dbReference type="AlphaFoldDB" id="A0AA43QZ21"/>
<evidence type="ECO:0000313" key="1">
    <source>
        <dbReference type="EMBL" id="MDI3349841.1"/>
    </source>
</evidence>
<dbReference type="Proteomes" id="UP001162175">
    <property type="component" value="Unassembled WGS sequence"/>
</dbReference>
<evidence type="ECO:0000313" key="2">
    <source>
        <dbReference type="Proteomes" id="UP001162175"/>
    </source>
</evidence>
<accession>A0AA43QZ21</accession>
<organism evidence="1 2">
    <name type="scientific">Mycoplasmopsis arginini</name>
    <name type="common">Mycoplasma arginini</name>
    <dbReference type="NCBI Taxonomy" id="2094"/>
    <lineage>
        <taxon>Bacteria</taxon>
        <taxon>Bacillati</taxon>
        <taxon>Mycoplasmatota</taxon>
        <taxon>Mycoplasmoidales</taxon>
        <taxon>Metamycoplasmataceae</taxon>
        <taxon>Mycoplasmopsis</taxon>
    </lineage>
</organism>